<dbReference type="PROSITE" id="PS50085">
    <property type="entry name" value="RAPGAP"/>
    <property type="match status" value="1"/>
</dbReference>
<dbReference type="WBParaSite" id="nRc.2.0.1.t46024-RA">
    <property type="protein sequence ID" value="nRc.2.0.1.t46024-RA"/>
    <property type="gene ID" value="nRc.2.0.1.g46024"/>
</dbReference>
<sequence>MFHVSTMLPYTHGDSQQLQRKRHIGNDIVALIFQEENTPFVPDMIASHFLHSFLVVQPVKVAGGAKQYKVSVAARQDVPFFGPTINAPAIYKNDADFRNFLLTKLINAENSCYKAEKFAKLAVQPEN</sequence>
<dbReference type="OMA" id="WITVRSF"/>
<evidence type="ECO:0000259" key="2">
    <source>
        <dbReference type="PROSITE" id="PS50085"/>
    </source>
</evidence>
<dbReference type="PANTHER" id="PTHR15711:SF32">
    <property type="entry name" value="RAP GTPASE ACTIVATING PROTEIN 1, ISOFORM H"/>
    <property type="match status" value="1"/>
</dbReference>
<dbReference type="SUPFAM" id="SSF111347">
    <property type="entry name" value="Rap/Ran-GAP"/>
    <property type="match status" value="1"/>
</dbReference>
<dbReference type="PANTHER" id="PTHR15711">
    <property type="entry name" value="RAP GTPASE-ACTIVATING PROTEIN"/>
    <property type="match status" value="1"/>
</dbReference>
<protein>
    <submittedName>
        <fullName evidence="4">Rap-GAP domain-containing protein</fullName>
    </submittedName>
</protein>
<dbReference type="AlphaFoldDB" id="A0A915L4N4"/>
<keyword evidence="1" id="KW-0343">GTPase activation</keyword>
<dbReference type="Gene3D" id="3.40.50.11210">
    <property type="entry name" value="Rap/Ran-GAP"/>
    <property type="match status" value="1"/>
</dbReference>
<dbReference type="InterPro" id="IPR035974">
    <property type="entry name" value="Rap/Ran-GAP_sf"/>
</dbReference>
<dbReference type="GO" id="GO:0005096">
    <property type="term" value="F:GTPase activator activity"/>
    <property type="evidence" value="ECO:0007669"/>
    <property type="project" value="UniProtKB-KW"/>
</dbReference>
<dbReference type="Proteomes" id="UP000887565">
    <property type="component" value="Unplaced"/>
</dbReference>
<proteinExistence type="predicted"/>
<reference evidence="4" key="1">
    <citation type="submission" date="2022-11" db="UniProtKB">
        <authorList>
            <consortium name="WormBaseParasite"/>
        </authorList>
    </citation>
    <scope>IDENTIFICATION</scope>
</reference>
<evidence type="ECO:0000313" key="3">
    <source>
        <dbReference type="Proteomes" id="UP000887565"/>
    </source>
</evidence>
<accession>A0A915L4N4</accession>
<feature type="domain" description="Rap-GAP" evidence="2">
    <location>
        <begin position="1"/>
        <end position="127"/>
    </location>
</feature>
<dbReference type="InterPro" id="IPR000331">
    <property type="entry name" value="Rap/Ran_GAP_dom"/>
</dbReference>
<keyword evidence="3" id="KW-1185">Reference proteome</keyword>
<name>A0A915L4N4_ROMCU</name>
<dbReference type="GO" id="GO:0005737">
    <property type="term" value="C:cytoplasm"/>
    <property type="evidence" value="ECO:0007669"/>
    <property type="project" value="TreeGrafter"/>
</dbReference>
<evidence type="ECO:0000313" key="4">
    <source>
        <dbReference type="WBParaSite" id="nRc.2.0.1.t46024-RA"/>
    </source>
</evidence>
<organism evidence="3 4">
    <name type="scientific">Romanomermis culicivorax</name>
    <name type="common">Nematode worm</name>
    <dbReference type="NCBI Taxonomy" id="13658"/>
    <lineage>
        <taxon>Eukaryota</taxon>
        <taxon>Metazoa</taxon>
        <taxon>Ecdysozoa</taxon>
        <taxon>Nematoda</taxon>
        <taxon>Enoplea</taxon>
        <taxon>Dorylaimia</taxon>
        <taxon>Mermithida</taxon>
        <taxon>Mermithoidea</taxon>
        <taxon>Mermithidae</taxon>
        <taxon>Romanomermis</taxon>
    </lineage>
</organism>
<dbReference type="InterPro" id="IPR050989">
    <property type="entry name" value="Rap1_Ran_GAP"/>
</dbReference>
<dbReference type="Pfam" id="PF02145">
    <property type="entry name" value="Rap_GAP"/>
    <property type="match status" value="1"/>
</dbReference>
<dbReference type="GO" id="GO:0051056">
    <property type="term" value="P:regulation of small GTPase mediated signal transduction"/>
    <property type="evidence" value="ECO:0007669"/>
    <property type="project" value="InterPro"/>
</dbReference>
<evidence type="ECO:0000256" key="1">
    <source>
        <dbReference type="ARBA" id="ARBA00022468"/>
    </source>
</evidence>